<gene>
    <name evidence="2" type="primary">LOC105271563</name>
</gene>
<dbReference type="PANTHER" id="PTHR13060:SF0">
    <property type="entry name" value="PROTEIN ECDYSONELESS HOMOLOG"/>
    <property type="match status" value="1"/>
</dbReference>
<dbReference type="PANTHER" id="PTHR13060">
    <property type="entry name" value="SGT1 PROTEIN HSGT1 SUPPRESSOR OF GCR2"/>
    <property type="match status" value="1"/>
</dbReference>
<dbReference type="GO" id="GO:0005634">
    <property type="term" value="C:nucleus"/>
    <property type="evidence" value="ECO:0007669"/>
    <property type="project" value="TreeGrafter"/>
</dbReference>
<accession>A0A9R1U8Y6</accession>
<dbReference type="AlphaFoldDB" id="A0A9R1U8Y6"/>
<keyword evidence="1" id="KW-1185">Reference proteome</keyword>
<evidence type="ECO:0000313" key="2">
    <source>
        <dbReference type="RefSeq" id="XP_011311476.1"/>
    </source>
</evidence>
<evidence type="ECO:0000313" key="1">
    <source>
        <dbReference type="Proteomes" id="UP000694866"/>
    </source>
</evidence>
<name>A0A9R1U8Y6_9HYME</name>
<protein>
    <submittedName>
        <fullName evidence="2">Protein SGT1 homolog ecdysoneless-like</fullName>
    </submittedName>
</protein>
<organism evidence="1 2">
    <name type="scientific">Fopius arisanus</name>
    <dbReference type="NCBI Taxonomy" id="64838"/>
    <lineage>
        <taxon>Eukaryota</taxon>
        <taxon>Metazoa</taxon>
        <taxon>Ecdysozoa</taxon>
        <taxon>Arthropoda</taxon>
        <taxon>Hexapoda</taxon>
        <taxon>Insecta</taxon>
        <taxon>Pterygota</taxon>
        <taxon>Neoptera</taxon>
        <taxon>Endopterygota</taxon>
        <taxon>Hymenoptera</taxon>
        <taxon>Apocrita</taxon>
        <taxon>Ichneumonoidea</taxon>
        <taxon>Braconidae</taxon>
        <taxon>Opiinae</taxon>
        <taxon>Fopius</taxon>
    </lineage>
</organism>
<sequence>MEPQKSQEEDILSCYLYPKFSYTTPETVDLPTLTEEIKKYNDYLETITKSYMWHCDTPVFHPRTKSIQLLDSVLQGDTKPEESTLIPHIHLKLRYDEDIGDEWFTVFLIFKLTEYFEGLIVRLVDSDGEFLLIEAADHLPNWAEPETCQDRVYVTGGAVHVVKEQISAVERLTKLSKNPQNYRLSDEAQMCIRRRIGVYPEEIERRRHKARAFLPEKAASILAQEPGLIAFAIRTIVHSDPMERRVCRAMRYFPPEQRTMVNLMMTRCLYAMATHCRYTGDPRTGWNFPPANSPKYNAHLLGIKIACGLEILVARAHERRKKREGTGGAGDDDKWREYLRRLE</sequence>
<reference evidence="2" key="1">
    <citation type="submission" date="2025-08" db="UniProtKB">
        <authorList>
            <consortium name="RefSeq"/>
        </authorList>
    </citation>
    <scope>IDENTIFICATION</scope>
    <source>
        <strain evidence="2">USDA-PBARC FA_bdor</strain>
        <tissue evidence="2">Whole organism</tissue>
    </source>
</reference>
<dbReference type="OrthoDB" id="27237at2759"/>
<proteinExistence type="predicted"/>
<dbReference type="RefSeq" id="XP_011311476.1">
    <property type="nucleotide sequence ID" value="XM_011313174.1"/>
</dbReference>
<dbReference type="Proteomes" id="UP000694866">
    <property type="component" value="Unplaced"/>
</dbReference>
<feature type="non-terminal residue" evidence="2">
    <location>
        <position position="343"/>
    </location>
</feature>
<dbReference type="KEGG" id="fas:105271563"/>
<dbReference type="GeneID" id="105271563"/>
<dbReference type="Pfam" id="PF07093">
    <property type="entry name" value="SGT1"/>
    <property type="match status" value="1"/>
</dbReference>
<dbReference type="InterPro" id="IPR010770">
    <property type="entry name" value="Ecd"/>
</dbReference>